<name>A0ABP6ZPH6_9ACTN</name>
<dbReference type="InterPro" id="IPR019587">
    <property type="entry name" value="Polyketide_cyclase/dehydratase"/>
</dbReference>
<organism evidence="1 2">
    <name type="scientific">Microlunatus ginsengisoli</name>
    <dbReference type="NCBI Taxonomy" id="363863"/>
    <lineage>
        <taxon>Bacteria</taxon>
        <taxon>Bacillati</taxon>
        <taxon>Actinomycetota</taxon>
        <taxon>Actinomycetes</taxon>
        <taxon>Propionibacteriales</taxon>
        <taxon>Propionibacteriaceae</taxon>
        <taxon>Microlunatus</taxon>
    </lineage>
</organism>
<keyword evidence="2" id="KW-1185">Reference proteome</keyword>
<evidence type="ECO:0008006" key="3">
    <source>
        <dbReference type="Google" id="ProtNLM"/>
    </source>
</evidence>
<dbReference type="InterPro" id="IPR023393">
    <property type="entry name" value="START-like_dom_sf"/>
</dbReference>
<dbReference type="Pfam" id="PF10604">
    <property type="entry name" value="Polyketide_cyc2"/>
    <property type="match status" value="1"/>
</dbReference>
<dbReference type="Proteomes" id="UP001501490">
    <property type="component" value="Unassembled WGS sequence"/>
</dbReference>
<evidence type="ECO:0000313" key="2">
    <source>
        <dbReference type="Proteomes" id="UP001501490"/>
    </source>
</evidence>
<accession>A0ABP6ZPH6</accession>
<proteinExistence type="predicted"/>
<dbReference type="SUPFAM" id="SSF55961">
    <property type="entry name" value="Bet v1-like"/>
    <property type="match status" value="1"/>
</dbReference>
<sequence length="142" mass="15173">MPTISAQVTTSKPPEEVLRILTDFSPARADAWPGVDLSHLQVHDSGEDWVEVTEGNDVGWERERYSWDAAAGTVTATTVDSNLWAPGSRWDYTLTPSGTGTTVDVTVHRTGKGVKGKLVGVLLLVIGKKMITGGLNSALNPS</sequence>
<gene>
    <name evidence="1" type="ORF">GCM10022236_15130</name>
</gene>
<comment type="caution">
    <text evidence="1">The sequence shown here is derived from an EMBL/GenBank/DDBJ whole genome shotgun (WGS) entry which is preliminary data.</text>
</comment>
<dbReference type="EMBL" id="BAABAB010000010">
    <property type="protein sequence ID" value="GAA3614207.1"/>
    <property type="molecule type" value="Genomic_DNA"/>
</dbReference>
<protein>
    <recommendedName>
        <fullName evidence="3">Polyketide cyclase / dehydrase and lipid transport</fullName>
    </recommendedName>
</protein>
<dbReference type="Gene3D" id="3.30.530.20">
    <property type="match status" value="1"/>
</dbReference>
<reference evidence="2" key="1">
    <citation type="journal article" date="2019" name="Int. J. Syst. Evol. Microbiol.">
        <title>The Global Catalogue of Microorganisms (GCM) 10K type strain sequencing project: providing services to taxonomists for standard genome sequencing and annotation.</title>
        <authorList>
            <consortium name="The Broad Institute Genomics Platform"/>
            <consortium name="The Broad Institute Genome Sequencing Center for Infectious Disease"/>
            <person name="Wu L."/>
            <person name="Ma J."/>
        </authorList>
    </citation>
    <scope>NUCLEOTIDE SEQUENCE [LARGE SCALE GENOMIC DNA]</scope>
    <source>
        <strain evidence="2">JCM 16929</strain>
    </source>
</reference>
<dbReference type="RefSeq" id="WP_344802995.1">
    <property type="nucleotide sequence ID" value="NZ_BAABAB010000010.1"/>
</dbReference>
<evidence type="ECO:0000313" key="1">
    <source>
        <dbReference type="EMBL" id="GAA3614207.1"/>
    </source>
</evidence>